<sequence length="270" mass="30832">MAVFLPELTEIIVSYLDLQSVFMLLTVYYAVARECARKLWSDFFGVFSEFGSLCARYLSAVHILFGLLNDDFSCFYRRDGVNMLSRTDSLNTLIIDMTLINSRVVCPLLRKLKGRKLDLFHVREFTGLESVVSFKSLAELVNGVISVCNIKEMKVGEELGIGKISGIPRVTLDVYRHMIDRFENVQELTLRNIGVGGKNTFNANDEEMLRELNVPVLDLHINFPVKKYYKVLISSPRIKRFRIIFSLLDSVGRSFLNSLLTAPRLKISSR</sequence>
<dbReference type="Proteomes" id="UP000266673">
    <property type="component" value="Unassembled WGS sequence"/>
</dbReference>
<reference evidence="1 2" key="1">
    <citation type="submission" date="2018-06" db="EMBL/GenBank/DDBJ databases">
        <title>Comparative genomics reveals the genomic features of Rhizophagus irregularis, R. cerebriforme, R. diaphanum and Gigaspora rosea, and their symbiotic lifestyle signature.</title>
        <authorList>
            <person name="Morin E."/>
            <person name="San Clemente H."/>
            <person name="Chen E.C.H."/>
            <person name="De La Providencia I."/>
            <person name="Hainaut M."/>
            <person name="Kuo A."/>
            <person name="Kohler A."/>
            <person name="Murat C."/>
            <person name="Tang N."/>
            <person name="Roy S."/>
            <person name="Loubradou J."/>
            <person name="Henrissat B."/>
            <person name="Grigoriev I.V."/>
            <person name="Corradi N."/>
            <person name="Roux C."/>
            <person name="Martin F.M."/>
        </authorList>
    </citation>
    <scope>NUCLEOTIDE SEQUENCE [LARGE SCALE GENOMIC DNA]</scope>
    <source>
        <strain evidence="1 2">DAOM 194757</strain>
    </source>
</reference>
<organism evidence="1 2">
    <name type="scientific">Gigaspora rosea</name>
    <dbReference type="NCBI Taxonomy" id="44941"/>
    <lineage>
        <taxon>Eukaryota</taxon>
        <taxon>Fungi</taxon>
        <taxon>Fungi incertae sedis</taxon>
        <taxon>Mucoromycota</taxon>
        <taxon>Glomeromycotina</taxon>
        <taxon>Glomeromycetes</taxon>
        <taxon>Diversisporales</taxon>
        <taxon>Gigasporaceae</taxon>
        <taxon>Gigaspora</taxon>
    </lineage>
</organism>
<proteinExistence type="predicted"/>
<dbReference type="EMBL" id="QKWP01000137">
    <property type="protein sequence ID" value="RIB26392.1"/>
    <property type="molecule type" value="Genomic_DNA"/>
</dbReference>
<gene>
    <name evidence="1" type="ORF">C2G38_2030260</name>
</gene>
<comment type="caution">
    <text evidence="1">The sequence shown here is derived from an EMBL/GenBank/DDBJ whole genome shotgun (WGS) entry which is preliminary data.</text>
</comment>
<evidence type="ECO:0000313" key="1">
    <source>
        <dbReference type="EMBL" id="RIB26392.1"/>
    </source>
</evidence>
<keyword evidence="2" id="KW-1185">Reference proteome</keyword>
<protein>
    <submittedName>
        <fullName evidence="1">Uncharacterized protein</fullName>
    </submittedName>
</protein>
<accession>A0A397VX86</accession>
<evidence type="ECO:0000313" key="2">
    <source>
        <dbReference type="Proteomes" id="UP000266673"/>
    </source>
</evidence>
<dbReference type="AlphaFoldDB" id="A0A397VX86"/>
<name>A0A397VX86_9GLOM</name>